<evidence type="ECO:0000259" key="1">
    <source>
        <dbReference type="PROSITE" id="PS50878"/>
    </source>
</evidence>
<dbReference type="PANTHER" id="PTHR31635">
    <property type="entry name" value="REVERSE TRANSCRIPTASE DOMAIN-CONTAINING PROTEIN-RELATED"/>
    <property type="match status" value="1"/>
</dbReference>
<dbReference type="PROSITE" id="PS50878">
    <property type="entry name" value="RT_POL"/>
    <property type="match status" value="1"/>
</dbReference>
<dbReference type="EMBL" id="JACGWJ010000013">
    <property type="protein sequence ID" value="KAL0378802.1"/>
    <property type="molecule type" value="Genomic_DNA"/>
</dbReference>
<sequence>MGTVACGRDWTDCLSMMLGLVNDRLCYQSLNARTSDHSPLLIRGDDSTTHSSMFRFDNYIALSSEFLPSVQNVWQHRIEGTTMYAVTRKLRALTPVFCRIRINKGDLSLNVKLAAKFLCTSQNLLQLDRHSDLLIRLEQCCKLIFPKATKLKQMMLQQRAKIQWLKGGDQCSRVFFRKVATRRVSKRVFQIMDEERRTHTSKEDVVNEFVSFYRRLLGGERRREFIDLRYLRPWVRHVITQEEVSALIQPISREEIKLAFFDIEEDKAPGPDGYSSGFYKAAWPIIGEEIINTILEFFTTGRLLKQVNTTLLALIPKVRSPSLVSNFRPISCCNVLYKVITKIIVQRLRVVLDKLVSHSQNAFVPGRSIGDNILLAQELLTGYNQQRLPKRCVLKVDLRKAYDTVEWDFLSAVLQMFGFPNTFIR</sequence>
<proteinExistence type="predicted"/>
<organism evidence="2">
    <name type="scientific">Sesamum radiatum</name>
    <name type="common">Black benniseed</name>
    <dbReference type="NCBI Taxonomy" id="300843"/>
    <lineage>
        <taxon>Eukaryota</taxon>
        <taxon>Viridiplantae</taxon>
        <taxon>Streptophyta</taxon>
        <taxon>Embryophyta</taxon>
        <taxon>Tracheophyta</taxon>
        <taxon>Spermatophyta</taxon>
        <taxon>Magnoliopsida</taxon>
        <taxon>eudicotyledons</taxon>
        <taxon>Gunneridae</taxon>
        <taxon>Pentapetalae</taxon>
        <taxon>asterids</taxon>
        <taxon>lamiids</taxon>
        <taxon>Lamiales</taxon>
        <taxon>Pedaliaceae</taxon>
        <taxon>Sesamum</taxon>
    </lineage>
</organism>
<dbReference type="CDD" id="cd01650">
    <property type="entry name" value="RT_nLTR_like"/>
    <property type="match status" value="1"/>
</dbReference>
<feature type="domain" description="Reverse transcriptase" evidence="1">
    <location>
        <begin position="296"/>
        <end position="425"/>
    </location>
</feature>
<dbReference type="SUPFAM" id="SSF56672">
    <property type="entry name" value="DNA/RNA polymerases"/>
    <property type="match status" value="1"/>
</dbReference>
<dbReference type="InterPro" id="IPR000477">
    <property type="entry name" value="RT_dom"/>
</dbReference>
<dbReference type="InterPro" id="IPR043502">
    <property type="entry name" value="DNA/RNA_pol_sf"/>
</dbReference>
<evidence type="ECO:0000313" key="2">
    <source>
        <dbReference type="EMBL" id="KAL0378802.1"/>
    </source>
</evidence>
<reference evidence="2" key="1">
    <citation type="submission" date="2020-06" db="EMBL/GenBank/DDBJ databases">
        <authorList>
            <person name="Li T."/>
            <person name="Hu X."/>
            <person name="Zhang T."/>
            <person name="Song X."/>
            <person name="Zhang H."/>
            <person name="Dai N."/>
            <person name="Sheng W."/>
            <person name="Hou X."/>
            <person name="Wei L."/>
        </authorList>
    </citation>
    <scope>NUCLEOTIDE SEQUENCE</scope>
    <source>
        <strain evidence="2">G02</strain>
        <tissue evidence="2">Leaf</tissue>
    </source>
</reference>
<name>A0AAW2RF17_SESRA</name>
<dbReference type="AlphaFoldDB" id="A0AAW2RF17"/>
<dbReference type="Pfam" id="PF00078">
    <property type="entry name" value="RVT_1"/>
    <property type="match status" value="1"/>
</dbReference>
<gene>
    <name evidence="2" type="ORF">Sradi_3185700</name>
</gene>
<comment type="caution">
    <text evidence="2">The sequence shown here is derived from an EMBL/GenBank/DDBJ whole genome shotgun (WGS) entry which is preliminary data.</text>
</comment>
<reference evidence="2" key="2">
    <citation type="journal article" date="2024" name="Plant">
        <title>Genomic evolution and insights into agronomic trait innovations of Sesamum species.</title>
        <authorList>
            <person name="Miao H."/>
            <person name="Wang L."/>
            <person name="Qu L."/>
            <person name="Liu H."/>
            <person name="Sun Y."/>
            <person name="Le M."/>
            <person name="Wang Q."/>
            <person name="Wei S."/>
            <person name="Zheng Y."/>
            <person name="Lin W."/>
            <person name="Duan Y."/>
            <person name="Cao H."/>
            <person name="Xiong S."/>
            <person name="Wang X."/>
            <person name="Wei L."/>
            <person name="Li C."/>
            <person name="Ma Q."/>
            <person name="Ju M."/>
            <person name="Zhao R."/>
            <person name="Li G."/>
            <person name="Mu C."/>
            <person name="Tian Q."/>
            <person name="Mei H."/>
            <person name="Zhang T."/>
            <person name="Gao T."/>
            <person name="Zhang H."/>
        </authorList>
    </citation>
    <scope>NUCLEOTIDE SEQUENCE</scope>
    <source>
        <strain evidence="2">G02</strain>
    </source>
</reference>
<dbReference type="PANTHER" id="PTHR31635:SF196">
    <property type="entry name" value="REVERSE TRANSCRIPTASE DOMAIN-CONTAINING PROTEIN-RELATED"/>
    <property type="match status" value="1"/>
</dbReference>
<protein>
    <recommendedName>
        <fullName evidence="1">Reverse transcriptase domain-containing protein</fullName>
    </recommendedName>
</protein>
<accession>A0AAW2RF17</accession>